<feature type="transmembrane region" description="Helical" evidence="1">
    <location>
        <begin position="46"/>
        <end position="68"/>
    </location>
</feature>
<evidence type="ECO:0008006" key="4">
    <source>
        <dbReference type="Google" id="ProtNLM"/>
    </source>
</evidence>
<gene>
    <name evidence="2" type="ORF">QNN03_26455</name>
</gene>
<keyword evidence="1" id="KW-0472">Membrane</keyword>
<keyword evidence="3" id="KW-1185">Reference proteome</keyword>
<sequence length="290" mass="31351">MSSVAGMSDEARGRRVWRAVLLAVGTACYVLAVIAGMYVLTDDVGLAVQIPLWVLHTVVLLIVGVRVFGVRDSGLGAALFVVATSVMAVGVADMARNDLTLQQRGEKVVATVVSERLEEAQGRKSRDTFYTLEHEDGTPVPGPEMRMTSDAYDVGEVLTVIEDPEAELPPQTPGQADATGDALGSAGFALAAVVAVGWMAWRGSVGTRKRDETAASDRAQREQEEKLREALRTYPADRRGYIKVSPGEFPALSQERAARIAWEMGLKAEAVGNRGVWRFKDTVIEEVPHE</sequence>
<name>A0ABT7J530_9ACTN</name>
<protein>
    <recommendedName>
        <fullName evidence="4">DUF3592 domain-containing protein</fullName>
    </recommendedName>
</protein>
<feature type="transmembrane region" description="Helical" evidence="1">
    <location>
        <begin position="75"/>
        <end position="92"/>
    </location>
</feature>
<evidence type="ECO:0000256" key="1">
    <source>
        <dbReference type="SAM" id="Phobius"/>
    </source>
</evidence>
<feature type="transmembrane region" description="Helical" evidence="1">
    <location>
        <begin position="182"/>
        <end position="201"/>
    </location>
</feature>
<keyword evidence="1" id="KW-1133">Transmembrane helix</keyword>
<dbReference type="EMBL" id="JASJUS010000029">
    <property type="protein sequence ID" value="MDL2079988.1"/>
    <property type="molecule type" value="Genomic_DNA"/>
</dbReference>
<evidence type="ECO:0000313" key="3">
    <source>
        <dbReference type="Proteomes" id="UP001241926"/>
    </source>
</evidence>
<feature type="transmembrane region" description="Helical" evidence="1">
    <location>
        <begin position="20"/>
        <end position="40"/>
    </location>
</feature>
<organism evidence="2 3">
    <name type="scientific">Streptomyces fuscus</name>
    <dbReference type="NCBI Taxonomy" id="3048495"/>
    <lineage>
        <taxon>Bacteria</taxon>
        <taxon>Bacillati</taxon>
        <taxon>Actinomycetota</taxon>
        <taxon>Actinomycetes</taxon>
        <taxon>Kitasatosporales</taxon>
        <taxon>Streptomycetaceae</taxon>
        <taxon>Streptomyces</taxon>
    </lineage>
</organism>
<dbReference type="RefSeq" id="WP_285435484.1">
    <property type="nucleotide sequence ID" value="NZ_JASJUS010000029.1"/>
</dbReference>
<reference evidence="2 3" key="1">
    <citation type="submission" date="2023-05" db="EMBL/GenBank/DDBJ databases">
        <title>Streptomyces fuscus sp. nov., a brown-black pigment producing actinomyces isolated from dry sand of Sea duck farm.</title>
        <authorList>
            <person name="Xie J."/>
            <person name="Shen N."/>
        </authorList>
    </citation>
    <scope>NUCLEOTIDE SEQUENCE [LARGE SCALE GENOMIC DNA]</scope>
    <source>
        <strain evidence="2 3">GXMU-J15</strain>
    </source>
</reference>
<evidence type="ECO:0000313" key="2">
    <source>
        <dbReference type="EMBL" id="MDL2079988.1"/>
    </source>
</evidence>
<keyword evidence="1" id="KW-0812">Transmembrane</keyword>
<dbReference type="Proteomes" id="UP001241926">
    <property type="component" value="Unassembled WGS sequence"/>
</dbReference>
<comment type="caution">
    <text evidence="2">The sequence shown here is derived from an EMBL/GenBank/DDBJ whole genome shotgun (WGS) entry which is preliminary data.</text>
</comment>
<accession>A0ABT7J530</accession>
<proteinExistence type="predicted"/>